<organism evidence="1 2">
    <name type="scientific">Oncorhynchus mykiss</name>
    <name type="common">Rainbow trout</name>
    <name type="synonym">Salmo gairdneri</name>
    <dbReference type="NCBI Taxonomy" id="8022"/>
    <lineage>
        <taxon>Eukaryota</taxon>
        <taxon>Metazoa</taxon>
        <taxon>Chordata</taxon>
        <taxon>Craniata</taxon>
        <taxon>Vertebrata</taxon>
        <taxon>Euteleostomi</taxon>
        <taxon>Actinopterygii</taxon>
        <taxon>Neopterygii</taxon>
        <taxon>Teleostei</taxon>
        <taxon>Protacanthopterygii</taxon>
        <taxon>Salmoniformes</taxon>
        <taxon>Salmonidae</taxon>
        <taxon>Salmoninae</taxon>
        <taxon>Oncorhynchus</taxon>
    </lineage>
</organism>
<protein>
    <submittedName>
        <fullName evidence="1">Uncharacterized protein</fullName>
    </submittedName>
</protein>
<dbReference type="InterPro" id="IPR040362">
    <property type="entry name" value="RELCH"/>
</dbReference>
<dbReference type="PaxDb" id="8022-A0A060Y4A3"/>
<dbReference type="EMBL" id="FR906314">
    <property type="protein sequence ID" value="CDQ84025.1"/>
    <property type="molecule type" value="Genomic_DNA"/>
</dbReference>
<dbReference type="PANTHER" id="PTHR32059:SF0">
    <property type="entry name" value="RAB11-BINDING PROTEIN RELCH"/>
    <property type="match status" value="1"/>
</dbReference>
<reference evidence="1" key="2">
    <citation type="submission" date="2014-03" db="EMBL/GenBank/DDBJ databases">
        <authorList>
            <person name="Genoscope - CEA"/>
        </authorList>
    </citation>
    <scope>NUCLEOTIDE SEQUENCE</scope>
</reference>
<dbReference type="Proteomes" id="UP000193380">
    <property type="component" value="Unassembled WGS sequence"/>
</dbReference>
<dbReference type="AlphaFoldDB" id="A0A060Y4A3"/>
<name>A0A060Y4A3_ONCMY</name>
<gene>
    <name evidence="1" type="ORF">GSONMT00038237001</name>
</gene>
<accession>A0A060Y4A3</accession>
<evidence type="ECO:0000313" key="1">
    <source>
        <dbReference type="EMBL" id="CDQ84025.1"/>
    </source>
</evidence>
<proteinExistence type="predicted"/>
<dbReference type="GO" id="GO:0032367">
    <property type="term" value="P:intracellular cholesterol transport"/>
    <property type="evidence" value="ECO:0007669"/>
    <property type="project" value="InterPro"/>
</dbReference>
<dbReference type="PANTHER" id="PTHR32059">
    <property type="entry name" value="RAB11-BINDING PROTEIN RELCH"/>
    <property type="match status" value="1"/>
</dbReference>
<reference evidence="1" key="1">
    <citation type="journal article" date="2014" name="Nat. Commun.">
        <title>The rainbow trout genome provides novel insights into evolution after whole-genome duplication in vertebrates.</title>
        <authorList>
            <person name="Berthelot C."/>
            <person name="Brunet F."/>
            <person name="Chalopin D."/>
            <person name="Juanchich A."/>
            <person name="Bernard M."/>
            <person name="Noel B."/>
            <person name="Bento P."/>
            <person name="Da Silva C."/>
            <person name="Labadie K."/>
            <person name="Alberti A."/>
            <person name="Aury J.M."/>
            <person name="Louis A."/>
            <person name="Dehais P."/>
            <person name="Bardou P."/>
            <person name="Montfort J."/>
            <person name="Klopp C."/>
            <person name="Cabau C."/>
            <person name="Gaspin C."/>
            <person name="Thorgaard G.H."/>
            <person name="Boussaha M."/>
            <person name="Quillet E."/>
            <person name="Guyomard R."/>
            <person name="Galiana D."/>
            <person name="Bobe J."/>
            <person name="Volff J.N."/>
            <person name="Genet C."/>
            <person name="Wincker P."/>
            <person name="Jaillon O."/>
            <person name="Roest Crollius H."/>
            <person name="Guiguen Y."/>
        </authorList>
    </citation>
    <scope>NUCLEOTIDE SEQUENCE [LARGE SCALE GENOMIC DNA]</scope>
</reference>
<dbReference type="STRING" id="8022.A0A060Y4A3"/>
<dbReference type="GO" id="GO:0005802">
    <property type="term" value="C:trans-Golgi network"/>
    <property type="evidence" value="ECO:0007669"/>
    <property type="project" value="InterPro"/>
</dbReference>
<sequence length="87" mass="9490">MVNHFLPGLRCLRTDMEQLSPEHEVILSSMIKEGEIKVENRGIGQAEGSVSIAASLVGEDAKTKFLSKMGQLTTSGAMLANVFQRKK</sequence>
<evidence type="ECO:0000313" key="2">
    <source>
        <dbReference type="Proteomes" id="UP000193380"/>
    </source>
</evidence>
<dbReference type="GO" id="GO:0055037">
    <property type="term" value="C:recycling endosome"/>
    <property type="evidence" value="ECO:0007669"/>
    <property type="project" value="TreeGrafter"/>
</dbReference>